<evidence type="ECO:0000256" key="6">
    <source>
        <dbReference type="ARBA" id="ARBA00023126"/>
    </source>
</evidence>
<dbReference type="InterPro" id="IPR008927">
    <property type="entry name" value="6-PGluconate_DH-like_C_sf"/>
</dbReference>
<dbReference type="GO" id="GO:0006098">
    <property type="term" value="P:pentose-phosphate shunt"/>
    <property type="evidence" value="ECO:0007669"/>
    <property type="project" value="UniProtKB-KW"/>
</dbReference>
<evidence type="ECO:0000256" key="1">
    <source>
        <dbReference type="ARBA" id="ARBA00004874"/>
    </source>
</evidence>
<comment type="similarity">
    <text evidence="2">Belongs to the 6-phosphogluconate dehydrogenase family.</text>
</comment>
<accession>A0AAW2H6F8</accession>
<evidence type="ECO:0000259" key="7">
    <source>
        <dbReference type="SMART" id="SM01350"/>
    </source>
</evidence>
<dbReference type="InterPro" id="IPR013328">
    <property type="entry name" value="6PGD_dom2"/>
</dbReference>
<dbReference type="GO" id="GO:0019521">
    <property type="term" value="P:D-gluconate metabolic process"/>
    <property type="evidence" value="ECO:0007669"/>
    <property type="project" value="UniProtKB-KW"/>
</dbReference>
<proteinExistence type="inferred from homology"/>
<evidence type="ECO:0000313" key="8">
    <source>
        <dbReference type="EMBL" id="KAL0263930.1"/>
    </source>
</evidence>
<dbReference type="Pfam" id="PF00393">
    <property type="entry name" value="6PGD"/>
    <property type="match status" value="1"/>
</dbReference>
<reference evidence="8" key="1">
    <citation type="journal article" date="2024" name="Gigascience">
        <title>Chromosome-level genome of the poultry shaft louse Menopon gallinae provides insight into the host-switching and adaptive evolution of parasitic lice.</title>
        <authorList>
            <person name="Xu Y."/>
            <person name="Ma L."/>
            <person name="Liu S."/>
            <person name="Liang Y."/>
            <person name="Liu Q."/>
            <person name="He Z."/>
            <person name="Tian L."/>
            <person name="Duan Y."/>
            <person name="Cai W."/>
            <person name="Li H."/>
            <person name="Song F."/>
        </authorList>
    </citation>
    <scope>NUCLEOTIDE SEQUENCE</scope>
    <source>
        <strain evidence="8">Cailab_2023a</strain>
    </source>
</reference>
<protein>
    <recommendedName>
        <fullName evidence="3">phosphogluconate dehydrogenase (NADP(+)-dependent, decarboxylating)</fullName>
        <ecNumber evidence="3">1.1.1.44</ecNumber>
    </recommendedName>
</protein>
<dbReference type="InterPro" id="IPR006183">
    <property type="entry name" value="Pgluconate_DH"/>
</dbReference>
<dbReference type="PANTHER" id="PTHR11811">
    <property type="entry name" value="6-PHOSPHOGLUCONATE DEHYDROGENASE"/>
    <property type="match status" value="1"/>
</dbReference>
<comment type="caution">
    <text evidence="8">The sequence shown here is derived from an EMBL/GenBank/DDBJ whole genome shotgun (WGS) entry which is preliminary data.</text>
</comment>
<dbReference type="EC" id="1.1.1.44" evidence="3"/>
<keyword evidence="5" id="KW-0311">Gluconate utilization</keyword>
<gene>
    <name evidence="8" type="ORF">PYX00_011006</name>
</gene>
<dbReference type="EMBL" id="JARGDH010000070">
    <property type="protein sequence ID" value="KAL0263930.1"/>
    <property type="molecule type" value="Genomic_DNA"/>
</dbReference>
<sequence length="94" mass="10827">MGKGGSGHYVKMVHNGIEYGDMQLISEIYYILREGLAFNNEEMAQIFFEWNHTELNSYLIEITAKILNYREDDFYLLDLILDKAGQKGTGKKDG</sequence>
<keyword evidence="4" id="KW-0560">Oxidoreductase</keyword>
<comment type="pathway">
    <text evidence="1">Carbohydrate degradation; pentose phosphate pathway; D-ribulose 5-phosphate from D-glucose 6-phosphate (oxidative stage): step 3/3.</text>
</comment>
<evidence type="ECO:0000256" key="2">
    <source>
        <dbReference type="ARBA" id="ARBA00008419"/>
    </source>
</evidence>
<dbReference type="InterPro" id="IPR006114">
    <property type="entry name" value="6PGDH_C"/>
</dbReference>
<dbReference type="GO" id="GO:0004616">
    <property type="term" value="F:phosphogluconate dehydrogenase (decarboxylating) activity"/>
    <property type="evidence" value="ECO:0007669"/>
    <property type="project" value="UniProtKB-EC"/>
</dbReference>
<dbReference type="AlphaFoldDB" id="A0AAW2H6F8"/>
<dbReference type="SUPFAM" id="SSF48179">
    <property type="entry name" value="6-phosphogluconate dehydrogenase C-terminal domain-like"/>
    <property type="match status" value="1"/>
</dbReference>
<evidence type="ECO:0000256" key="5">
    <source>
        <dbReference type="ARBA" id="ARBA00023064"/>
    </source>
</evidence>
<keyword evidence="6" id="KW-0570">Pentose shunt</keyword>
<evidence type="ECO:0000256" key="4">
    <source>
        <dbReference type="ARBA" id="ARBA00023002"/>
    </source>
</evidence>
<organism evidence="8">
    <name type="scientific">Menopon gallinae</name>
    <name type="common">poultry shaft louse</name>
    <dbReference type="NCBI Taxonomy" id="328185"/>
    <lineage>
        <taxon>Eukaryota</taxon>
        <taxon>Metazoa</taxon>
        <taxon>Ecdysozoa</taxon>
        <taxon>Arthropoda</taxon>
        <taxon>Hexapoda</taxon>
        <taxon>Insecta</taxon>
        <taxon>Pterygota</taxon>
        <taxon>Neoptera</taxon>
        <taxon>Paraneoptera</taxon>
        <taxon>Psocodea</taxon>
        <taxon>Troctomorpha</taxon>
        <taxon>Phthiraptera</taxon>
        <taxon>Amblycera</taxon>
        <taxon>Menoponidae</taxon>
        <taxon>Menopon</taxon>
    </lineage>
</organism>
<dbReference type="SMART" id="SM01350">
    <property type="entry name" value="6PGD"/>
    <property type="match status" value="1"/>
</dbReference>
<feature type="domain" description="6-phosphogluconate dehydrogenase C-terminal" evidence="7">
    <location>
        <begin position="7"/>
        <end position="94"/>
    </location>
</feature>
<name>A0AAW2H6F8_9NEOP</name>
<dbReference type="Gene3D" id="1.10.1040.10">
    <property type="entry name" value="N-(1-d-carboxylethyl)-l-norvaline Dehydrogenase, domain 2"/>
    <property type="match status" value="1"/>
</dbReference>
<evidence type="ECO:0000256" key="3">
    <source>
        <dbReference type="ARBA" id="ARBA00013011"/>
    </source>
</evidence>